<reference evidence="4 5" key="1">
    <citation type="journal article" date="2022" name="Front. Cell. Infect. Microbiol.">
        <title>The Genomes of Two Strains of Taenia crassiceps the Animal Model for the Study of Human Cysticercosis.</title>
        <authorList>
            <person name="Bobes R.J."/>
            <person name="Estrada K."/>
            <person name="Rios-Valencia D.G."/>
            <person name="Calderon-Gallegos A."/>
            <person name="de la Torre P."/>
            <person name="Carrero J.C."/>
            <person name="Sanchez-Flores A."/>
            <person name="Laclette J.P."/>
        </authorList>
    </citation>
    <scope>NUCLEOTIDE SEQUENCE [LARGE SCALE GENOMIC DNA]</scope>
    <source>
        <strain evidence="4">WFUcys</strain>
    </source>
</reference>
<dbReference type="SUPFAM" id="SSF48508">
    <property type="entry name" value="Nuclear receptor ligand-binding domain"/>
    <property type="match status" value="1"/>
</dbReference>
<comment type="caution">
    <text evidence="4">The sequence shown here is derived from an EMBL/GenBank/DDBJ whole genome shotgun (WGS) entry which is preliminary data.</text>
</comment>
<keyword evidence="2" id="KW-0804">Transcription</keyword>
<evidence type="ECO:0000313" key="5">
    <source>
        <dbReference type="Proteomes" id="UP001651158"/>
    </source>
</evidence>
<gene>
    <name evidence="4" type="ORF">TcWFU_009652</name>
</gene>
<evidence type="ECO:0000256" key="1">
    <source>
        <dbReference type="ARBA" id="ARBA00023015"/>
    </source>
</evidence>
<evidence type="ECO:0000256" key="2">
    <source>
        <dbReference type="ARBA" id="ARBA00023163"/>
    </source>
</evidence>
<dbReference type="InterPro" id="IPR035500">
    <property type="entry name" value="NHR-like_dom_sf"/>
</dbReference>
<sequence>MIDWSVLVNKSVLNANSSFVQVQAAPLLPPTPSSSRPPHREVFIPNLLSPLPLPPPSLPQVLSKAEAFGIDNLLNDSPLVQTLNEEQGDGDEKTSISAELEPRIPSQISITSEELAVCVKGILLSTMTWISTFRPDRQLLRIFLQPSTCASTTQLTPREIACLMSTAWPRVFTLEAIESSCLEVDFLTHFLCAIGGVVAKSVFPTPPINAPNGNASERIESLVRYLTDLQPSTDEFSLLKTLCLFSMESDSRNTSLLLTSSKSIRI</sequence>
<evidence type="ECO:0000256" key="3">
    <source>
        <dbReference type="ARBA" id="ARBA00023170"/>
    </source>
</evidence>
<name>A0ABR4Q4R2_9CEST</name>
<organism evidence="4 5">
    <name type="scientific">Taenia crassiceps</name>
    <dbReference type="NCBI Taxonomy" id="6207"/>
    <lineage>
        <taxon>Eukaryota</taxon>
        <taxon>Metazoa</taxon>
        <taxon>Spiralia</taxon>
        <taxon>Lophotrochozoa</taxon>
        <taxon>Platyhelminthes</taxon>
        <taxon>Cestoda</taxon>
        <taxon>Eucestoda</taxon>
        <taxon>Cyclophyllidea</taxon>
        <taxon>Taeniidae</taxon>
        <taxon>Taenia</taxon>
    </lineage>
</organism>
<protein>
    <recommendedName>
        <fullName evidence="6">NR LBD domain-containing protein</fullName>
    </recommendedName>
</protein>
<evidence type="ECO:0000313" key="4">
    <source>
        <dbReference type="EMBL" id="KAL5104365.1"/>
    </source>
</evidence>
<dbReference type="EMBL" id="JAKROA010000013">
    <property type="protein sequence ID" value="KAL5104365.1"/>
    <property type="molecule type" value="Genomic_DNA"/>
</dbReference>
<proteinExistence type="predicted"/>
<evidence type="ECO:0008006" key="6">
    <source>
        <dbReference type="Google" id="ProtNLM"/>
    </source>
</evidence>
<dbReference type="Proteomes" id="UP001651158">
    <property type="component" value="Unassembled WGS sequence"/>
</dbReference>
<keyword evidence="1" id="KW-0805">Transcription regulation</keyword>
<keyword evidence="5" id="KW-1185">Reference proteome</keyword>
<keyword evidence="3" id="KW-0675">Receptor</keyword>
<accession>A0ABR4Q4R2</accession>